<evidence type="ECO:0000256" key="6">
    <source>
        <dbReference type="ARBA" id="ARBA00022989"/>
    </source>
</evidence>
<dbReference type="GO" id="GO:0008982">
    <property type="term" value="F:protein-N(PI)-phosphohistidine-sugar phosphotransferase activity"/>
    <property type="evidence" value="ECO:0007669"/>
    <property type="project" value="UniProtKB-UniRule"/>
</dbReference>
<proteinExistence type="predicted"/>
<dbReference type="NCBIfam" id="TIGR00410">
    <property type="entry name" value="lacE"/>
    <property type="match status" value="1"/>
</dbReference>
<evidence type="ECO:0000256" key="9">
    <source>
        <dbReference type="SAM" id="Phobius"/>
    </source>
</evidence>
<dbReference type="PANTHER" id="PTHR33989:SF11">
    <property type="entry name" value="LICHENAN PERMEASE IIC COMPONENT"/>
    <property type="match status" value="1"/>
</dbReference>
<feature type="transmembrane region" description="Helical" evidence="9">
    <location>
        <begin position="216"/>
        <end position="237"/>
    </location>
</feature>
<dbReference type="InterPro" id="IPR051088">
    <property type="entry name" value="PTS_Sugar-EIIC/EIIB"/>
</dbReference>
<dbReference type="InterPro" id="IPR003352">
    <property type="entry name" value="PTS_EIIC"/>
</dbReference>
<feature type="transmembrane region" description="Helical" evidence="9">
    <location>
        <begin position="340"/>
        <end position="360"/>
    </location>
</feature>
<dbReference type="AlphaFoldDB" id="A0AA44TEV4"/>
<name>A0AA44TEV4_BACCE</name>
<keyword evidence="6 9" id="KW-1133">Transmembrane helix</keyword>
<dbReference type="InterPro" id="IPR004796">
    <property type="entry name" value="PTS_IIC_cello"/>
</dbReference>
<dbReference type="GO" id="GO:0009401">
    <property type="term" value="P:phosphoenolpyruvate-dependent sugar phosphotransferase system"/>
    <property type="evidence" value="ECO:0007669"/>
    <property type="project" value="InterPro"/>
</dbReference>
<evidence type="ECO:0000256" key="5">
    <source>
        <dbReference type="ARBA" id="ARBA00022692"/>
    </source>
</evidence>
<keyword evidence="2 8" id="KW-0813">Transport</keyword>
<protein>
    <recommendedName>
        <fullName evidence="8">Permease IIC component</fullName>
    </recommendedName>
</protein>
<evidence type="ECO:0000313" key="12">
    <source>
        <dbReference type="Proteomes" id="UP000226357"/>
    </source>
</evidence>
<keyword evidence="4 8" id="KW-0762">Sugar transport</keyword>
<dbReference type="EMBL" id="NVBO01000087">
    <property type="protein sequence ID" value="PFS01537.1"/>
    <property type="molecule type" value="Genomic_DNA"/>
</dbReference>
<accession>A0AA44TEV4</accession>
<evidence type="ECO:0000259" key="10">
    <source>
        <dbReference type="PROSITE" id="PS51105"/>
    </source>
</evidence>
<evidence type="ECO:0000256" key="2">
    <source>
        <dbReference type="ARBA" id="ARBA00022448"/>
    </source>
</evidence>
<comment type="function">
    <text evidence="8">The phosphoenolpyruvate-dependent sugar phosphotransferase system (PTS), a major carbohydrate active -transport system, catalyzes the phosphorylation of incoming sugar substrates concomitant with their translocation across the cell membrane.</text>
</comment>
<comment type="subcellular location">
    <subcellularLocation>
        <location evidence="1">Cell membrane</location>
        <topology evidence="1">Multi-pass membrane protein</topology>
    </subcellularLocation>
</comment>
<dbReference type="PIRSF" id="PIRSF006351">
    <property type="entry name" value="PTS_EIIC-Cellobiose"/>
    <property type="match status" value="1"/>
</dbReference>
<dbReference type="Proteomes" id="UP000226357">
    <property type="component" value="Unassembled WGS sequence"/>
</dbReference>
<keyword evidence="3 8" id="KW-1003">Cell membrane</keyword>
<evidence type="ECO:0000256" key="4">
    <source>
        <dbReference type="ARBA" id="ARBA00022597"/>
    </source>
</evidence>
<evidence type="ECO:0000256" key="3">
    <source>
        <dbReference type="ARBA" id="ARBA00022475"/>
    </source>
</evidence>
<feature type="domain" description="PTS EIIC type-3" evidence="10">
    <location>
        <begin position="8"/>
        <end position="410"/>
    </location>
</feature>
<gene>
    <name evidence="11" type="primary">celB</name>
    <name evidence="11" type="ORF">COK38_11345</name>
</gene>
<feature type="transmembrane region" description="Helical" evidence="9">
    <location>
        <begin position="31"/>
        <end position="53"/>
    </location>
</feature>
<dbReference type="Pfam" id="PF02378">
    <property type="entry name" value="PTS_EIIC"/>
    <property type="match status" value="1"/>
</dbReference>
<keyword evidence="5 9" id="KW-0812">Transmembrane</keyword>
<feature type="transmembrane region" description="Helical" evidence="9">
    <location>
        <begin position="74"/>
        <end position="93"/>
    </location>
</feature>
<comment type="caution">
    <text evidence="11">The sequence shown here is derived from an EMBL/GenBank/DDBJ whole genome shotgun (WGS) entry which is preliminary data.</text>
</comment>
<feature type="transmembrane region" description="Helical" evidence="9">
    <location>
        <begin position="129"/>
        <end position="155"/>
    </location>
</feature>
<evidence type="ECO:0000256" key="8">
    <source>
        <dbReference type="PIRNR" id="PIRNR006351"/>
    </source>
</evidence>
<feature type="transmembrane region" description="Helical" evidence="9">
    <location>
        <begin position="380"/>
        <end position="413"/>
    </location>
</feature>
<organism evidence="11 12">
    <name type="scientific">Bacillus cereus</name>
    <dbReference type="NCBI Taxonomy" id="1396"/>
    <lineage>
        <taxon>Bacteria</taxon>
        <taxon>Bacillati</taxon>
        <taxon>Bacillota</taxon>
        <taxon>Bacilli</taxon>
        <taxon>Bacillales</taxon>
        <taxon>Bacillaceae</taxon>
        <taxon>Bacillus</taxon>
        <taxon>Bacillus cereus group</taxon>
    </lineage>
</organism>
<evidence type="ECO:0000256" key="7">
    <source>
        <dbReference type="ARBA" id="ARBA00023136"/>
    </source>
</evidence>
<dbReference type="PANTHER" id="PTHR33989">
    <property type="match status" value="1"/>
</dbReference>
<dbReference type="NCBIfam" id="TIGR00359">
    <property type="entry name" value="cello_pts_IIC"/>
    <property type="match status" value="1"/>
</dbReference>
<evidence type="ECO:0000313" key="11">
    <source>
        <dbReference type="EMBL" id="PFS01537.1"/>
    </source>
</evidence>
<evidence type="ECO:0000256" key="1">
    <source>
        <dbReference type="ARBA" id="ARBA00004651"/>
    </source>
</evidence>
<feature type="transmembrane region" description="Helical" evidence="9">
    <location>
        <begin position="284"/>
        <end position="305"/>
    </location>
</feature>
<reference evidence="11 12" key="1">
    <citation type="submission" date="2017-09" db="EMBL/GenBank/DDBJ databases">
        <title>Large-scale bioinformatics analysis of Bacillus genomes uncovers conserved roles of natural products in bacterial physiology.</title>
        <authorList>
            <consortium name="Agbiome Team Llc"/>
            <person name="Bleich R.M."/>
            <person name="Grubbs K.J."/>
            <person name="Santa Maria K.C."/>
            <person name="Allen S.E."/>
            <person name="Farag S."/>
            <person name="Shank E.A."/>
            <person name="Bowers A."/>
        </authorList>
    </citation>
    <scope>NUCLEOTIDE SEQUENCE [LARGE SCALE GENOMIC DNA]</scope>
    <source>
        <strain evidence="11 12">AFS067272</strain>
    </source>
</reference>
<dbReference type="RefSeq" id="WP_001168861.1">
    <property type="nucleotide sequence ID" value="NZ_NTUG01000032.1"/>
</dbReference>
<keyword evidence="7 8" id="KW-0472">Membrane</keyword>
<dbReference type="PROSITE" id="PS51105">
    <property type="entry name" value="PTS_EIIC_TYPE_3"/>
    <property type="match status" value="1"/>
</dbReference>
<feature type="transmembrane region" description="Helical" evidence="9">
    <location>
        <begin position="175"/>
        <end position="195"/>
    </location>
</feature>
<feature type="transmembrane region" description="Helical" evidence="9">
    <location>
        <begin position="99"/>
        <end position="117"/>
    </location>
</feature>
<dbReference type="GO" id="GO:0005886">
    <property type="term" value="C:plasma membrane"/>
    <property type="evidence" value="ECO:0007669"/>
    <property type="project" value="UniProtKB-SubCell"/>
</dbReference>
<sequence length="435" mass="46585">MQKFIAFMEKYVVPVAGRIGSQRHLAAIRDGFIAVMPLILVGSMAVLVNGLPIEGFQNFMKSMFGDTWTMVGGNMWTGSFAILALMVAITTSYNLAKSYGVDGLSAGLISFGALVILTPTTPKEGGLNLAWTGAQGLFVALIVALLVTEVFRYLVQKDITFKMPDGVPPAVMRSFAALVPAFIILTVVAGIQLAVKLSGTSVHEFIFNTLQVPLQGLAGTLPSAIIIALLVHLLWFFGLHGPNIVGGIIEPLYLPALQKNMDLFQNGTSPFDVPNIVTKPFFDIFVYLGGSGATLAFLVVVFLVAKSAQMRGVSRLSLAPGMFNINEPVIFGTPIVLNPILFIPFVLTPVVLVITSYTAISLGLVPKTVAMVPWTMPPIISGYLVTGGHISGAILQLFNFVLAMAIYFPFVVACDRSVIRTEKAATQGKDQSVPM</sequence>
<dbReference type="InterPro" id="IPR004501">
    <property type="entry name" value="PTS_EIIC_3"/>
</dbReference>
<dbReference type="GO" id="GO:1901264">
    <property type="term" value="P:carbohydrate derivative transport"/>
    <property type="evidence" value="ECO:0007669"/>
    <property type="project" value="TreeGrafter"/>
</dbReference>